<dbReference type="InterPro" id="IPR050113">
    <property type="entry name" value="Ub_conjugating_enzyme"/>
</dbReference>
<name>A0A5K3FQ70_MESCO</name>
<dbReference type="SUPFAM" id="SSF54495">
    <property type="entry name" value="UBC-like"/>
    <property type="match status" value="1"/>
</dbReference>
<feature type="coiled-coil region" evidence="4">
    <location>
        <begin position="410"/>
        <end position="453"/>
    </location>
</feature>
<keyword evidence="1" id="KW-0808">Transferase</keyword>
<organism evidence="7">
    <name type="scientific">Mesocestoides corti</name>
    <name type="common">Flatworm</name>
    <dbReference type="NCBI Taxonomy" id="53468"/>
    <lineage>
        <taxon>Eukaryota</taxon>
        <taxon>Metazoa</taxon>
        <taxon>Spiralia</taxon>
        <taxon>Lophotrochozoa</taxon>
        <taxon>Platyhelminthes</taxon>
        <taxon>Cestoda</taxon>
        <taxon>Eucestoda</taxon>
        <taxon>Cyclophyllidea</taxon>
        <taxon>Mesocestoididae</taxon>
        <taxon>Mesocestoides</taxon>
    </lineage>
</organism>
<feature type="compositionally biased region" description="Basic and acidic residues" evidence="5">
    <location>
        <begin position="486"/>
        <end position="509"/>
    </location>
</feature>
<feature type="active site" description="Glycyl thioester intermediate" evidence="3">
    <location>
        <position position="102"/>
    </location>
</feature>
<dbReference type="Gene3D" id="3.10.110.10">
    <property type="entry name" value="Ubiquitin Conjugating Enzyme"/>
    <property type="match status" value="1"/>
</dbReference>
<dbReference type="CDD" id="cd23794">
    <property type="entry name" value="UBCc_UBE2F_UBE2M"/>
    <property type="match status" value="1"/>
</dbReference>
<dbReference type="InterPro" id="IPR000608">
    <property type="entry name" value="UBC"/>
</dbReference>
<dbReference type="PANTHER" id="PTHR24067">
    <property type="entry name" value="UBIQUITIN-CONJUGATING ENZYME E2"/>
    <property type="match status" value="1"/>
</dbReference>
<evidence type="ECO:0000256" key="4">
    <source>
        <dbReference type="SAM" id="Coils"/>
    </source>
</evidence>
<evidence type="ECO:0000313" key="7">
    <source>
        <dbReference type="WBParaSite" id="MCU_010375-RA"/>
    </source>
</evidence>
<dbReference type="WBParaSite" id="MCU_010375-RA">
    <property type="protein sequence ID" value="MCU_010375-RA"/>
    <property type="gene ID" value="MCU_010375"/>
</dbReference>
<evidence type="ECO:0000256" key="2">
    <source>
        <dbReference type="ARBA" id="ARBA00022786"/>
    </source>
</evidence>
<dbReference type="InterPro" id="IPR016135">
    <property type="entry name" value="UBQ-conjugating_enzyme/RWD"/>
</dbReference>
<feature type="domain" description="UBC core" evidence="6">
    <location>
        <begin position="13"/>
        <end position="165"/>
    </location>
</feature>
<accession>A0A5K3FQ70</accession>
<evidence type="ECO:0000256" key="3">
    <source>
        <dbReference type="PROSITE-ProRule" id="PRU10133"/>
    </source>
</evidence>
<dbReference type="PROSITE" id="PS00183">
    <property type="entry name" value="UBC_1"/>
    <property type="match status" value="1"/>
</dbReference>
<keyword evidence="4" id="KW-0175">Coiled coil</keyword>
<dbReference type="PROSITE" id="PS50127">
    <property type="entry name" value="UBC_2"/>
    <property type="match status" value="1"/>
</dbReference>
<reference evidence="7" key="1">
    <citation type="submission" date="2019-11" db="UniProtKB">
        <authorList>
            <consortium name="WormBaseParasite"/>
        </authorList>
    </citation>
    <scope>IDENTIFICATION</scope>
</reference>
<dbReference type="GO" id="GO:0016740">
    <property type="term" value="F:transferase activity"/>
    <property type="evidence" value="ECO:0007669"/>
    <property type="project" value="UniProtKB-KW"/>
</dbReference>
<dbReference type="SMART" id="SM00212">
    <property type="entry name" value="UBCc"/>
    <property type="match status" value="1"/>
</dbReference>
<sequence length="763" mass="87537">MLDELNCFPSQMSRSITQRSHLKDIYQLYRTIETATDGQASIISVSEMSVVISLHPKSGYNAHAAFTVKITCPVTYPREHPELTFCSPIFHPNIDTFSGRICLNLIDEWLSCYSLLDVVKALLYLINNPNFNEANNRFANLKNPDLFAKKTIRMLAVGEEEDDGKNGEVQAVCVDVGQESDDEHDDVLDVIASAYKEDDNEEIKGDTAVFDDNVLSFANIRFTVASENESQLSPPYESDNICPFFETQRILIWYPANCSNANTPSVFYFFEPLGGNFYWVKFRDLYNTLFNGNVLQSMKTHPESRQTSSLCPWYNFFYHEPLSYQSSTTSSSKLSFFFSKKMLMGPGLTDDFCPWSHVDRGGIWDILSGMFCEERQRLSWTENTSVENSVGSHDTAFHFNTSFEVEDSGKEEEKEEEKEAIKEIAEYRDAETLKQVDANEVEVKEDVEKLESSGKANSLLEDHKTCDFDGSDGVQSNIGEVEFEEVTAHEQVNVHEDTQSSRSSETYKEEDPDWNDLGKGGYSTNKYFWWVEVINMDMRPQWHWFFRQTRWPFRFAPQQNVDVSVHENRIPPWRASVGRLFSDVCNFCEQNPQMRNLILLDPMALSPLSPLLNLLRHSVEPKAHLTGILWMTPIDALSPFYRVPIPRQEEDAEQAVGEHVYPQPGYLRFLTVAAFVSNWFAWFSRVEIYSSMGVSRFSSTAMSDSVAGCVLQPYILGCGQIPLIDLWPLWLARRLPLLPFHLPRLFGKHISRHFFPFTDLDEI</sequence>
<dbReference type="AlphaFoldDB" id="A0A5K3FQ70"/>
<keyword evidence="2" id="KW-0833">Ubl conjugation pathway</keyword>
<protein>
    <submittedName>
        <fullName evidence="7">UBIQUITIN_CONJUGAT_2 domain-containing protein</fullName>
    </submittedName>
</protein>
<evidence type="ECO:0000256" key="1">
    <source>
        <dbReference type="ARBA" id="ARBA00022679"/>
    </source>
</evidence>
<dbReference type="Pfam" id="PF00179">
    <property type="entry name" value="UQ_con"/>
    <property type="match status" value="1"/>
</dbReference>
<dbReference type="InterPro" id="IPR023313">
    <property type="entry name" value="UBQ-conjugating_AS"/>
</dbReference>
<evidence type="ECO:0000259" key="6">
    <source>
        <dbReference type="PROSITE" id="PS50127"/>
    </source>
</evidence>
<proteinExistence type="predicted"/>
<feature type="region of interest" description="Disordered" evidence="5">
    <location>
        <begin position="486"/>
        <end position="516"/>
    </location>
</feature>
<evidence type="ECO:0000256" key="5">
    <source>
        <dbReference type="SAM" id="MobiDB-lite"/>
    </source>
</evidence>